<evidence type="ECO:0000313" key="3">
    <source>
        <dbReference type="EMBL" id="MDO9713350.1"/>
    </source>
</evidence>
<organism evidence="3 4">
    <name type="scientific">Paracraurococcus lichenis</name>
    <dbReference type="NCBI Taxonomy" id="3064888"/>
    <lineage>
        <taxon>Bacteria</taxon>
        <taxon>Pseudomonadati</taxon>
        <taxon>Pseudomonadota</taxon>
        <taxon>Alphaproteobacteria</taxon>
        <taxon>Acetobacterales</taxon>
        <taxon>Roseomonadaceae</taxon>
        <taxon>Paracraurococcus</taxon>
    </lineage>
</organism>
<dbReference type="Pfam" id="PF13474">
    <property type="entry name" value="SnoaL_3"/>
    <property type="match status" value="1"/>
</dbReference>
<dbReference type="Gene3D" id="3.10.450.50">
    <property type="match status" value="1"/>
</dbReference>
<dbReference type="RefSeq" id="WP_305108209.1">
    <property type="nucleotide sequence ID" value="NZ_JAUTWS010000083.1"/>
</dbReference>
<keyword evidence="1" id="KW-0732">Signal</keyword>
<proteinExistence type="predicted"/>
<comment type="caution">
    <text evidence="3">The sequence shown here is derived from an EMBL/GenBank/DDBJ whole genome shotgun (WGS) entry which is preliminary data.</text>
</comment>
<keyword evidence="4" id="KW-1185">Reference proteome</keyword>
<dbReference type="InterPro" id="IPR032710">
    <property type="entry name" value="NTF2-like_dom_sf"/>
</dbReference>
<accession>A0ABT9EAW2</accession>
<feature type="chain" id="PRO_5046116601" evidence="1">
    <location>
        <begin position="24"/>
        <end position="158"/>
    </location>
</feature>
<evidence type="ECO:0000256" key="1">
    <source>
        <dbReference type="SAM" id="SignalP"/>
    </source>
</evidence>
<reference evidence="3 4" key="1">
    <citation type="submission" date="2023-08" db="EMBL/GenBank/DDBJ databases">
        <title>The draft genome sequence of Paracraurococcus sp. LOR1-02.</title>
        <authorList>
            <person name="Kingkaew E."/>
            <person name="Tanasupawat S."/>
        </authorList>
    </citation>
    <scope>NUCLEOTIDE SEQUENCE [LARGE SCALE GENOMIC DNA]</scope>
    <source>
        <strain evidence="3 4">LOR1-02</strain>
    </source>
</reference>
<sequence length="158" mass="17255">MRRTFVVGTAALLLLSTTPGAAAQNTDAEGVRAAASAFYAALNARDIGAMEALWARDANPVMIHPSGPFARSPAVGWEAVQRSFAEAWPRFAEWSVRVDEMRVRVGQGWAVVLATTPVHVKMQGSDAASDYTALATIVYERRDGRWLIIHQHVSRPPR</sequence>
<evidence type="ECO:0000259" key="2">
    <source>
        <dbReference type="Pfam" id="PF13474"/>
    </source>
</evidence>
<feature type="domain" description="SnoaL-like" evidence="2">
    <location>
        <begin position="31"/>
        <end position="156"/>
    </location>
</feature>
<dbReference type="PANTHER" id="PTHR34957">
    <property type="entry name" value="NUCLEAR TRANSPORT FACTOR 2 (NTF2) FAMILY PROTEIN"/>
    <property type="match status" value="1"/>
</dbReference>
<dbReference type="InterPro" id="IPR037401">
    <property type="entry name" value="SnoaL-like"/>
</dbReference>
<feature type="signal peptide" evidence="1">
    <location>
        <begin position="1"/>
        <end position="23"/>
    </location>
</feature>
<protein>
    <submittedName>
        <fullName evidence="3">Nuclear transport factor 2 family protein</fullName>
    </submittedName>
</protein>
<dbReference type="Proteomes" id="UP001243009">
    <property type="component" value="Unassembled WGS sequence"/>
</dbReference>
<dbReference type="PANTHER" id="PTHR34957:SF1">
    <property type="entry name" value="NUCLEAR TRANSPORT FACTOR 2 (NTF2) FAMILY PROTEIN"/>
    <property type="match status" value="1"/>
</dbReference>
<dbReference type="SUPFAM" id="SSF54427">
    <property type="entry name" value="NTF2-like"/>
    <property type="match status" value="1"/>
</dbReference>
<gene>
    <name evidence="3" type="ORF">Q7A36_33790</name>
</gene>
<dbReference type="EMBL" id="JAUTWS010000083">
    <property type="protein sequence ID" value="MDO9713350.1"/>
    <property type="molecule type" value="Genomic_DNA"/>
</dbReference>
<evidence type="ECO:0000313" key="4">
    <source>
        <dbReference type="Proteomes" id="UP001243009"/>
    </source>
</evidence>
<name>A0ABT9EAW2_9PROT</name>